<dbReference type="EMBL" id="HBJA01121557">
    <property type="protein sequence ID" value="CAE0830549.1"/>
    <property type="molecule type" value="Transcribed_RNA"/>
</dbReference>
<name>A0A6T2IDQ9_9EUGL</name>
<dbReference type="InterPro" id="IPR050502">
    <property type="entry name" value="Euk_RNA-bind_prot"/>
</dbReference>
<organism evidence="6">
    <name type="scientific">Eutreptiella gymnastica</name>
    <dbReference type="NCBI Taxonomy" id="73025"/>
    <lineage>
        <taxon>Eukaryota</taxon>
        <taxon>Discoba</taxon>
        <taxon>Euglenozoa</taxon>
        <taxon>Euglenida</taxon>
        <taxon>Spirocuta</taxon>
        <taxon>Euglenophyceae</taxon>
        <taxon>Eutreptiales</taxon>
        <taxon>Eutreptiaceae</taxon>
        <taxon>Eutreptiella</taxon>
    </lineage>
</organism>
<evidence type="ECO:0000259" key="4">
    <source>
        <dbReference type="PROSITE" id="PS50102"/>
    </source>
</evidence>
<dbReference type="EMBL" id="HBJA01121558">
    <property type="protein sequence ID" value="CAE0830550.1"/>
    <property type="molecule type" value="Transcribed_RNA"/>
</dbReference>
<evidence type="ECO:0000256" key="3">
    <source>
        <dbReference type="SAM" id="MobiDB-lite"/>
    </source>
</evidence>
<keyword evidence="1 2" id="KW-0694">RNA-binding</keyword>
<feature type="region of interest" description="Disordered" evidence="3">
    <location>
        <begin position="124"/>
        <end position="146"/>
    </location>
</feature>
<dbReference type="CDD" id="cd00590">
    <property type="entry name" value="RRM_SF"/>
    <property type="match status" value="2"/>
</dbReference>
<dbReference type="Pfam" id="PF00076">
    <property type="entry name" value="RRM_1"/>
    <property type="match status" value="2"/>
</dbReference>
<dbReference type="AlphaFoldDB" id="A0A6T2IDQ9"/>
<dbReference type="InterPro" id="IPR000504">
    <property type="entry name" value="RRM_dom"/>
</dbReference>
<feature type="domain" description="RRM" evidence="4">
    <location>
        <begin position="184"/>
        <end position="261"/>
    </location>
</feature>
<dbReference type="SUPFAM" id="SSF54928">
    <property type="entry name" value="RNA-binding domain, RBD"/>
    <property type="match status" value="2"/>
</dbReference>
<dbReference type="InterPro" id="IPR012677">
    <property type="entry name" value="Nucleotide-bd_a/b_plait_sf"/>
</dbReference>
<dbReference type="Gene3D" id="3.30.70.330">
    <property type="match status" value="2"/>
</dbReference>
<protein>
    <recommendedName>
        <fullName evidence="4">RRM domain-containing protein</fullName>
    </recommendedName>
</protein>
<evidence type="ECO:0000313" key="5">
    <source>
        <dbReference type="EMBL" id="CAE0830549.1"/>
    </source>
</evidence>
<reference evidence="6" key="1">
    <citation type="submission" date="2021-01" db="EMBL/GenBank/DDBJ databases">
        <authorList>
            <person name="Corre E."/>
            <person name="Pelletier E."/>
            <person name="Niang G."/>
            <person name="Scheremetjew M."/>
            <person name="Finn R."/>
            <person name="Kale V."/>
            <person name="Holt S."/>
            <person name="Cochrane G."/>
            <person name="Meng A."/>
            <person name="Brown T."/>
            <person name="Cohen L."/>
        </authorList>
    </citation>
    <scope>NUCLEOTIDE SEQUENCE</scope>
    <source>
        <strain evidence="6">CCMP1594</strain>
    </source>
</reference>
<dbReference type="SMART" id="SM00360">
    <property type="entry name" value="RRM"/>
    <property type="match status" value="2"/>
</dbReference>
<dbReference type="InterPro" id="IPR035979">
    <property type="entry name" value="RBD_domain_sf"/>
</dbReference>
<sequence>MAAAQGWGTAAEWGAGGDGWGTAAAGNWGAGWNQGAAQGGASTTVCVVNLPDTLTPREFRFIFKFAQGVERCIINHTKMGHQVGYARFSNLHDAQTAIEYLNGFPLDEDFPTPVKAFMSTTQLNDTMTTPGQGRKRPMDESWGASPEKMFKGAGGKGMGMGMGKGKGVAGGKGKGSGGAVTNTTSVYVGGVPHDWDEAMLQGLFESSGTITKINLTRGKNPVGNIAFVHYSSATEAQTAIENMNGYAVDETRYLTVRGNTSTSASY</sequence>
<dbReference type="GO" id="GO:0005634">
    <property type="term" value="C:nucleus"/>
    <property type="evidence" value="ECO:0007669"/>
    <property type="project" value="TreeGrafter"/>
</dbReference>
<evidence type="ECO:0000256" key="2">
    <source>
        <dbReference type="PROSITE-ProRule" id="PRU00176"/>
    </source>
</evidence>
<gene>
    <name evidence="5" type="ORF">EGYM00163_LOCUS41830</name>
    <name evidence="6" type="ORF">EGYM00163_LOCUS41831</name>
</gene>
<dbReference type="PANTHER" id="PTHR48025">
    <property type="entry name" value="OS02G0815200 PROTEIN"/>
    <property type="match status" value="1"/>
</dbReference>
<accession>A0A6T2IDQ9</accession>
<evidence type="ECO:0000313" key="6">
    <source>
        <dbReference type="EMBL" id="CAE0830550.1"/>
    </source>
</evidence>
<dbReference type="PROSITE" id="PS50102">
    <property type="entry name" value="RRM"/>
    <property type="match status" value="1"/>
</dbReference>
<dbReference type="PANTHER" id="PTHR48025:SF1">
    <property type="entry name" value="RRM DOMAIN-CONTAINING PROTEIN"/>
    <property type="match status" value="1"/>
</dbReference>
<evidence type="ECO:0000256" key="1">
    <source>
        <dbReference type="ARBA" id="ARBA00022884"/>
    </source>
</evidence>
<proteinExistence type="predicted"/>
<dbReference type="GO" id="GO:0003729">
    <property type="term" value="F:mRNA binding"/>
    <property type="evidence" value="ECO:0007669"/>
    <property type="project" value="TreeGrafter"/>
</dbReference>